<name>A0A8E2JHW4_9PEZI</name>
<proteinExistence type="predicted"/>
<dbReference type="AlphaFoldDB" id="A0A8E2JHW4"/>
<protein>
    <submittedName>
        <fullName evidence="1">Uncharacterized protein</fullName>
    </submittedName>
</protein>
<organism evidence="1 2">
    <name type="scientific">Lepidopterella palustris CBS 459.81</name>
    <dbReference type="NCBI Taxonomy" id="1314670"/>
    <lineage>
        <taxon>Eukaryota</taxon>
        <taxon>Fungi</taxon>
        <taxon>Dikarya</taxon>
        <taxon>Ascomycota</taxon>
        <taxon>Pezizomycotina</taxon>
        <taxon>Dothideomycetes</taxon>
        <taxon>Pleosporomycetidae</taxon>
        <taxon>Mytilinidiales</taxon>
        <taxon>Argynnaceae</taxon>
        <taxon>Lepidopterella</taxon>
    </lineage>
</organism>
<evidence type="ECO:0000313" key="2">
    <source>
        <dbReference type="Proteomes" id="UP000250266"/>
    </source>
</evidence>
<dbReference type="OrthoDB" id="3439522at2759"/>
<dbReference type="EMBL" id="KV744869">
    <property type="protein sequence ID" value="OCK83103.1"/>
    <property type="molecule type" value="Genomic_DNA"/>
</dbReference>
<reference evidence="1 2" key="1">
    <citation type="journal article" date="2016" name="Nat. Commun.">
        <title>Ectomycorrhizal ecology is imprinted in the genome of the dominant symbiotic fungus Cenococcum geophilum.</title>
        <authorList>
            <consortium name="DOE Joint Genome Institute"/>
            <person name="Peter M."/>
            <person name="Kohler A."/>
            <person name="Ohm R.A."/>
            <person name="Kuo A."/>
            <person name="Krutzmann J."/>
            <person name="Morin E."/>
            <person name="Arend M."/>
            <person name="Barry K.W."/>
            <person name="Binder M."/>
            <person name="Choi C."/>
            <person name="Clum A."/>
            <person name="Copeland A."/>
            <person name="Grisel N."/>
            <person name="Haridas S."/>
            <person name="Kipfer T."/>
            <person name="LaButti K."/>
            <person name="Lindquist E."/>
            <person name="Lipzen A."/>
            <person name="Maire R."/>
            <person name="Meier B."/>
            <person name="Mihaltcheva S."/>
            <person name="Molinier V."/>
            <person name="Murat C."/>
            <person name="Poggeler S."/>
            <person name="Quandt C.A."/>
            <person name="Sperisen C."/>
            <person name="Tritt A."/>
            <person name="Tisserant E."/>
            <person name="Crous P.W."/>
            <person name="Henrissat B."/>
            <person name="Nehls U."/>
            <person name="Egli S."/>
            <person name="Spatafora J.W."/>
            <person name="Grigoriev I.V."/>
            <person name="Martin F.M."/>
        </authorList>
    </citation>
    <scope>NUCLEOTIDE SEQUENCE [LARGE SCALE GENOMIC DNA]</scope>
    <source>
        <strain evidence="1 2">CBS 459.81</strain>
    </source>
</reference>
<gene>
    <name evidence="1" type="ORF">K432DRAFT_441087</name>
</gene>
<keyword evidence="2" id="KW-1185">Reference proteome</keyword>
<sequence length="240" mass="28020">MEHFRKPTSANERYDIAYLTSLIELGDRRFEAAEQCGVIESNLCKRKYSGIDHPQGPGKLVHLDWKVIFHVFIPNGLGDTLHSFYLARYTQPRATSSKNPPEQMVDEVLELVRRVGNPDLTLAFTLARVPIPQKCVLMSCVLNEFLYCFLNVFRSRFVGSIFMVGRKALRLLLLIWMASDWLIRYLEHINSHNREWAWHLKKTFIFRRVHFLRSISRAAGNYEEAFSVHEKMRSLLTCKS</sequence>
<accession>A0A8E2JHW4</accession>
<dbReference type="Proteomes" id="UP000250266">
    <property type="component" value="Unassembled WGS sequence"/>
</dbReference>
<evidence type="ECO:0000313" key="1">
    <source>
        <dbReference type="EMBL" id="OCK83103.1"/>
    </source>
</evidence>